<evidence type="ECO:0000313" key="1">
    <source>
        <dbReference type="EMBL" id="EEP68300.1"/>
    </source>
</evidence>
<sequence length="43" mass="5012">MRQPENRFNVLHAFRKILRQPENQNGAATACVAQWRIQQDFAG</sequence>
<reference evidence="1" key="1">
    <citation type="submission" date="2009-04" db="EMBL/GenBank/DDBJ databases">
        <authorList>
            <person name="Weinstock G."/>
            <person name="Sodergren E."/>
            <person name="Clifton S."/>
            <person name="Fulton L."/>
            <person name="Fulton B."/>
            <person name="Courtney L."/>
            <person name="Fronick C."/>
            <person name="Harrison M."/>
            <person name="Strong C."/>
            <person name="Farmer C."/>
            <person name="Delahaunty K."/>
            <person name="Markovic C."/>
            <person name="Hall O."/>
            <person name="Minx P."/>
            <person name="Tomlinson C."/>
            <person name="Mitreva M."/>
            <person name="Nelson J."/>
            <person name="Hou S."/>
            <person name="Wollam A."/>
            <person name="Pepin K.H."/>
            <person name="Johnson M."/>
            <person name="Bhonagiri V."/>
            <person name="Nash W.E."/>
            <person name="Warren W."/>
            <person name="Chinwalla A."/>
            <person name="Mardis E.R."/>
            <person name="Wilson R.K."/>
        </authorList>
    </citation>
    <scope>NUCLEOTIDE SEQUENCE [LARGE SCALE GENOMIC DNA]</scope>
    <source>
        <strain evidence="1">ATCC 51147</strain>
    </source>
</reference>
<gene>
    <name evidence="1" type="ORF">GCWU000324_00194</name>
</gene>
<keyword evidence="2" id="KW-1185">Reference proteome</keyword>
<evidence type="ECO:0000313" key="2">
    <source>
        <dbReference type="Proteomes" id="UP000003009"/>
    </source>
</evidence>
<proteinExistence type="predicted"/>
<dbReference type="EMBL" id="ACJW02000002">
    <property type="protein sequence ID" value="EEP68300.1"/>
    <property type="molecule type" value="Genomic_DNA"/>
</dbReference>
<name>C4GH62_9NEIS</name>
<protein>
    <submittedName>
        <fullName evidence="1">Uncharacterized protein</fullName>
    </submittedName>
</protein>
<organism evidence="1 2">
    <name type="scientific">Kingella oralis ATCC 51147</name>
    <dbReference type="NCBI Taxonomy" id="629741"/>
    <lineage>
        <taxon>Bacteria</taxon>
        <taxon>Pseudomonadati</taxon>
        <taxon>Pseudomonadota</taxon>
        <taxon>Betaproteobacteria</taxon>
        <taxon>Neisseriales</taxon>
        <taxon>Neisseriaceae</taxon>
        <taxon>Kingella</taxon>
    </lineage>
</organism>
<dbReference type="Proteomes" id="UP000003009">
    <property type="component" value="Unassembled WGS sequence"/>
</dbReference>
<dbReference type="HOGENOM" id="CLU_3234780_0_0_4"/>
<comment type="caution">
    <text evidence="1">The sequence shown here is derived from an EMBL/GenBank/DDBJ whole genome shotgun (WGS) entry which is preliminary data.</text>
</comment>
<dbReference type="AlphaFoldDB" id="C4GH62"/>
<dbReference type="STRING" id="629741.GCWU000324_00194"/>
<accession>C4GH62</accession>